<evidence type="ECO:0000313" key="4">
    <source>
        <dbReference type="Proteomes" id="UP000030988"/>
    </source>
</evidence>
<comment type="caution">
    <text evidence="3">The sequence shown here is derived from an EMBL/GenBank/DDBJ whole genome shotgun (WGS) entry which is preliminary data.</text>
</comment>
<proteinExistence type="predicted"/>
<dbReference type="PROSITE" id="PS51257">
    <property type="entry name" value="PROKAR_LIPOPROTEIN"/>
    <property type="match status" value="1"/>
</dbReference>
<keyword evidence="2" id="KW-0732">Signal</keyword>
<reference evidence="3 4" key="1">
    <citation type="submission" date="2014-11" db="EMBL/GenBank/DDBJ databases">
        <title>Draft genome sequence of Kirrobacter mercurialis.</title>
        <authorList>
            <person name="Coil D.A."/>
            <person name="Eisen J.A."/>
        </authorList>
    </citation>
    <scope>NUCLEOTIDE SEQUENCE [LARGE SCALE GENOMIC DNA]</scope>
    <source>
        <strain evidence="3 4">Coronado</strain>
    </source>
</reference>
<name>A0A0B2BUK9_9SPHN</name>
<dbReference type="Proteomes" id="UP000030988">
    <property type="component" value="Unassembled WGS sequence"/>
</dbReference>
<protein>
    <submittedName>
        <fullName evidence="3">Uncharacterized protein</fullName>
    </submittedName>
</protein>
<feature type="compositionally biased region" description="Polar residues" evidence="1">
    <location>
        <begin position="20"/>
        <end position="43"/>
    </location>
</feature>
<feature type="chain" id="PRO_5002088115" evidence="2">
    <location>
        <begin position="28"/>
        <end position="215"/>
    </location>
</feature>
<feature type="region of interest" description="Disordered" evidence="1">
    <location>
        <begin position="20"/>
        <end position="68"/>
    </location>
</feature>
<dbReference type="RefSeq" id="WP_039093493.1">
    <property type="nucleotide sequence ID" value="NZ_JTDN01000001.1"/>
</dbReference>
<sequence length="215" mass="22259">MHPNGWRIAPMMLFLLASCGSPSETSASPTEADTPVTQPTDVASSPAPVSRISGPASGTSPVCEPDAPESPCPIVGRWRIARVYNPAEADLLADDRAMTGATLTITANGDGPGMLAWDGPDTGQFDISDRCIGPYLSARGTPAGDPAAARTLAAALSAWSVGGDAAAARALGCDQGHWAVPTNAAGDRYGIVLPLGNRAAIQWYEDRFLLLERTD</sequence>
<evidence type="ECO:0000256" key="1">
    <source>
        <dbReference type="SAM" id="MobiDB-lite"/>
    </source>
</evidence>
<dbReference type="STRING" id="1572751.PK98_00250"/>
<organism evidence="3 4">
    <name type="scientific">Croceibacterium mercuriale</name>
    <dbReference type="NCBI Taxonomy" id="1572751"/>
    <lineage>
        <taxon>Bacteria</taxon>
        <taxon>Pseudomonadati</taxon>
        <taxon>Pseudomonadota</taxon>
        <taxon>Alphaproteobacteria</taxon>
        <taxon>Sphingomonadales</taxon>
        <taxon>Erythrobacteraceae</taxon>
        <taxon>Croceibacterium</taxon>
    </lineage>
</organism>
<feature type="signal peptide" evidence="2">
    <location>
        <begin position="1"/>
        <end position="27"/>
    </location>
</feature>
<accession>A0A0B2BUK9</accession>
<evidence type="ECO:0000313" key="3">
    <source>
        <dbReference type="EMBL" id="KHL25238.1"/>
    </source>
</evidence>
<dbReference type="EMBL" id="JTDN01000001">
    <property type="protein sequence ID" value="KHL25238.1"/>
    <property type="molecule type" value="Genomic_DNA"/>
</dbReference>
<evidence type="ECO:0000256" key="2">
    <source>
        <dbReference type="SAM" id="SignalP"/>
    </source>
</evidence>
<gene>
    <name evidence="3" type="ORF">PK98_00250</name>
</gene>
<keyword evidence="4" id="KW-1185">Reference proteome</keyword>
<dbReference type="AlphaFoldDB" id="A0A0B2BUK9"/>